<sequence>MPVIPRRPVLALGVAMILAAGPALAHHGWSWAVEEQTELTGTVREVSMNPPHPSLMVEDAEGTVWQVDLSNPGATARSGWTAESAAPGDAVWLIGNRSKDPEQRLMKAVQIRVRDVTYDIYPDRVRR</sequence>
<gene>
    <name evidence="2" type="ORF">ACFSCT_11820</name>
</gene>
<feature type="chain" id="PRO_5045851385" evidence="1">
    <location>
        <begin position="26"/>
        <end position="127"/>
    </location>
</feature>
<dbReference type="InterPro" id="IPR046150">
    <property type="entry name" value="DUF6152"/>
</dbReference>
<dbReference type="Pfam" id="PF19649">
    <property type="entry name" value="DUF6152"/>
    <property type="match status" value="1"/>
</dbReference>
<name>A0ABW4R850_9RHOB</name>
<evidence type="ECO:0000313" key="3">
    <source>
        <dbReference type="Proteomes" id="UP001597213"/>
    </source>
</evidence>
<comment type="caution">
    <text evidence="2">The sequence shown here is derived from an EMBL/GenBank/DDBJ whole genome shotgun (WGS) entry which is preliminary data.</text>
</comment>
<keyword evidence="3" id="KW-1185">Reference proteome</keyword>
<reference evidence="3" key="1">
    <citation type="journal article" date="2019" name="Int. J. Syst. Evol. Microbiol.">
        <title>The Global Catalogue of Microorganisms (GCM) 10K type strain sequencing project: providing services to taxonomists for standard genome sequencing and annotation.</title>
        <authorList>
            <consortium name="The Broad Institute Genomics Platform"/>
            <consortium name="The Broad Institute Genome Sequencing Center for Infectious Disease"/>
            <person name="Wu L."/>
            <person name="Ma J."/>
        </authorList>
    </citation>
    <scope>NUCLEOTIDE SEQUENCE [LARGE SCALE GENOMIC DNA]</scope>
    <source>
        <strain evidence="3">CCUG 56029</strain>
    </source>
</reference>
<accession>A0ABW4R850</accession>
<feature type="signal peptide" evidence="1">
    <location>
        <begin position="1"/>
        <end position="25"/>
    </location>
</feature>
<proteinExistence type="predicted"/>
<evidence type="ECO:0000256" key="1">
    <source>
        <dbReference type="SAM" id="SignalP"/>
    </source>
</evidence>
<protein>
    <submittedName>
        <fullName evidence="2">DUF6152 family protein</fullName>
    </submittedName>
</protein>
<dbReference type="Proteomes" id="UP001597213">
    <property type="component" value="Unassembled WGS sequence"/>
</dbReference>
<dbReference type="EMBL" id="JBHUEN010000032">
    <property type="protein sequence ID" value="MFD1882402.1"/>
    <property type="molecule type" value="Genomic_DNA"/>
</dbReference>
<evidence type="ECO:0000313" key="2">
    <source>
        <dbReference type="EMBL" id="MFD1882402.1"/>
    </source>
</evidence>
<keyword evidence="1" id="KW-0732">Signal</keyword>
<organism evidence="2 3">
    <name type="scientific">Paracoccus pacificus</name>
    <dbReference type="NCBI Taxonomy" id="1463598"/>
    <lineage>
        <taxon>Bacteria</taxon>
        <taxon>Pseudomonadati</taxon>
        <taxon>Pseudomonadota</taxon>
        <taxon>Alphaproteobacteria</taxon>
        <taxon>Rhodobacterales</taxon>
        <taxon>Paracoccaceae</taxon>
        <taxon>Paracoccus</taxon>
    </lineage>
</organism>
<dbReference type="RefSeq" id="WP_379142998.1">
    <property type="nucleotide sequence ID" value="NZ_JBHUEN010000032.1"/>
</dbReference>